<dbReference type="AlphaFoldDB" id="A0A931AYF1"/>
<dbReference type="PANTHER" id="PTHR46268">
    <property type="entry name" value="STRESS RESPONSE PROTEIN NHAX"/>
    <property type="match status" value="1"/>
</dbReference>
<dbReference type="PRINTS" id="PR01438">
    <property type="entry name" value="UNVRSLSTRESS"/>
</dbReference>
<sequence>MTSSLIVGVDSSDASLGAADWAGSEAAATGRSVRLVHVRPGGFWRWPGDERVDEAEQDALQAMKWFADDLRRAHRGLRVDVETVTGPVDRVLLASADQDGTLVLGTRGSGGFAALLLGSVAQSVAAQAETPVILVPQQAAAAQPGYRVVAGVDPAGDCRPVLDFALRNAQDHGVVMRAVHVWQPPVPWGAGPVQPGEAERHEVEHHQVHALREAVAAAHARFPVVESTSAELSGDPARVLVEEAEKASLLVVGRRRHRPVSALGPVAHAAVHYSRCPVAVVPHW</sequence>
<proteinExistence type="inferred from homology"/>
<dbReference type="Proteomes" id="UP000657385">
    <property type="component" value="Unassembled WGS sequence"/>
</dbReference>
<dbReference type="InterPro" id="IPR006015">
    <property type="entry name" value="Universal_stress_UspA"/>
</dbReference>
<dbReference type="InterPro" id="IPR014729">
    <property type="entry name" value="Rossmann-like_a/b/a_fold"/>
</dbReference>
<dbReference type="PANTHER" id="PTHR46268:SF6">
    <property type="entry name" value="UNIVERSAL STRESS PROTEIN UP12"/>
    <property type="match status" value="1"/>
</dbReference>
<feature type="domain" description="UspA" evidence="2">
    <location>
        <begin position="3"/>
        <end position="136"/>
    </location>
</feature>
<reference evidence="3" key="1">
    <citation type="submission" date="2020-11" db="EMBL/GenBank/DDBJ databases">
        <title>Isolation and identification of active actinomycetes.</title>
        <authorList>
            <person name="Yu B."/>
        </authorList>
    </citation>
    <scope>NUCLEOTIDE SEQUENCE</scope>
    <source>
        <strain evidence="3">NEAU-YB345</strain>
    </source>
</reference>
<dbReference type="Gene3D" id="3.40.50.620">
    <property type="entry name" value="HUPs"/>
    <property type="match status" value="2"/>
</dbReference>
<evidence type="ECO:0000256" key="1">
    <source>
        <dbReference type="ARBA" id="ARBA00008791"/>
    </source>
</evidence>
<name>A0A931AYF1_9ACTN</name>
<dbReference type="RefSeq" id="WP_196192184.1">
    <property type="nucleotide sequence ID" value="NZ_JADPRT010000001.1"/>
</dbReference>
<feature type="domain" description="UspA" evidence="2">
    <location>
        <begin position="147"/>
        <end position="282"/>
    </location>
</feature>
<dbReference type="CDD" id="cd00293">
    <property type="entry name" value="USP-like"/>
    <property type="match status" value="2"/>
</dbReference>
<dbReference type="Pfam" id="PF00582">
    <property type="entry name" value="Usp"/>
    <property type="match status" value="2"/>
</dbReference>
<evidence type="ECO:0000259" key="2">
    <source>
        <dbReference type="Pfam" id="PF00582"/>
    </source>
</evidence>
<organism evidence="3 4">
    <name type="scientific">Streptacidiphilus fuscans</name>
    <dbReference type="NCBI Taxonomy" id="2789292"/>
    <lineage>
        <taxon>Bacteria</taxon>
        <taxon>Bacillati</taxon>
        <taxon>Actinomycetota</taxon>
        <taxon>Actinomycetes</taxon>
        <taxon>Kitasatosporales</taxon>
        <taxon>Streptomycetaceae</taxon>
        <taxon>Streptacidiphilus</taxon>
    </lineage>
</organism>
<evidence type="ECO:0000313" key="3">
    <source>
        <dbReference type="EMBL" id="MBF9067031.1"/>
    </source>
</evidence>
<keyword evidence="4" id="KW-1185">Reference proteome</keyword>
<dbReference type="InterPro" id="IPR006016">
    <property type="entry name" value="UspA"/>
</dbReference>
<accession>A0A931AYF1</accession>
<comment type="caution">
    <text evidence="3">The sequence shown here is derived from an EMBL/GenBank/DDBJ whole genome shotgun (WGS) entry which is preliminary data.</text>
</comment>
<evidence type="ECO:0000313" key="4">
    <source>
        <dbReference type="Proteomes" id="UP000657385"/>
    </source>
</evidence>
<protein>
    <submittedName>
        <fullName evidence="3">Universal stress protein</fullName>
    </submittedName>
</protein>
<dbReference type="SUPFAM" id="SSF52402">
    <property type="entry name" value="Adenine nucleotide alpha hydrolases-like"/>
    <property type="match status" value="2"/>
</dbReference>
<dbReference type="EMBL" id="JADPRT010000001">
    <property type="protein sequence ID" value="MBF9067031.1"/>
    <property type="molecule type" value="Genomic_DNA"/>
</dbReference>
<gene>
    <name evidence="3" type="ORF">I2501_03125</name>
</gene>
<comment type="similarity">
    <text evidence="1">Belongs to the universal stress protein A family.</text>
</comment>